<dbReference type="Proteomes" id="UP000003879">
    <property type="component" value="Unassembled WGS sequence"/>
</dbReference>
<evidence type="ECO:0000313" key="1">
    <source>
        <dbReference type="EMBL" id="EIY97721.1"/>
    </source>
</evidence>
<organism evidence="1 2">
    <name type="scientific">Bacteroides fragilis CL07T12C05</name>
    <dbReference type="NCBI Taxonomy" id="997883"/>
    <lineage>
        <taxon>Bacteria</taxon>
        <taxon>Pseudomonadati</taxon>
        <taxon>Bacteroidota</taxon>
        <taxon>Bacteroidia</taxon>
        <taxon>Bacteroidales</taxon>
        <taxon>Bacteroidaceae</taxon>
        <taxon>Bacteroides</taxon>
    </lineage>
</organism>
<accession>A0A0E2ARP0</accession>
<gene>
    <name evidence="1" type="ORF">HMPREF1056_01543</name>
</gene>
<sequence>MEYKYNYVIFNSPDNKLRVDNDGYYTICTKDLENLEQARVVSYPLDKHLYWIRLLFALHTSEKISKHIKLPFQNLWYPLYFENNFSVQLPICFIIISRSLPLGYLHYLKKKYPNCKIVHIHRDFLSVGQRMRPDLHFNPIFDLEMTYDEAESKEYNIPHFDEFESAIEITREKEFESDVFFAGKAKDRLPLLSRAYNQLTKAGLKVFFYLTQVPKKERTELPGIVYSDTFMSYREMLYHSVNTRCMLDITQNNQQGYTSRFLEAVIYGKKLITSCNYVQKSKFYDRNKIQVLEDMNNINIDFITEGNGFVDYGYHGEFSPLNMVERVEEELNKLFS</sequence>
<dbReference type="AlphaFoldDB" id="A0A0E2ARP0"/>
<dbReference type="EMBL" id="AGXN01000009">
    <property type="protein sequence ID" value="EIY97721.1"/>
    <property type="molecule type" value="Genomic_DNA"/>
</dbReference>
<dbReference type="RefSeq" id="WP_005795229.1">
    <property type="nucleotide sequence ID" value="NZ_JH724215.1"/>
</dbReference>
<protein>
    <submittedName>
        <fullName evidence="1">Uncharacterized protein</fullName>
    </submittedName>
</protein>
<name>A0A0E2ARP0_BACFG</name>
<proteinExistence type="predicted"/>
<comment type="caution">
    <text evidence="1">The sequence shown here is derived from an EMBL/GenBank/DDBJ whole genome shotgun (WGS) entry which is preliminary data.</text>
</comment>
<dbReference type="HOGENOM" id="CLU_067572_0_0_10"/>
<evidence type="ECO:0000313" key="2">
    <source>
        <dbReference type="Proteomes" id="UP000003879"/>
    </source>
</evidence>
<dbReference type="PATRIC" id="fig|997883.3.peg.1624"/>
<reference evidence="1 2" key="1">
    <citation type="submission" date="2012-02" db="EMBL/GenBank/DDBJ databases">
        <title>The Genome Sequence of Bacteroides fragilis CL07T12C05.</title>
        <authorList>
            <consortium name="The Broad Institute Genome Sequencing Platform"/>
            <person name="Earl A."/>
            <person name="Ward D."/>
            <person name="Feldgarden M."/>
            <person name="Gevers D."/>
            <person name="Zitomersky N.L."/>
            <person name="Coyne M.J."/>
            <person name="Comstock L.E."/>
            <person name="Young S.K."/>
            <person name="Zeng Q."/>
            <person name="Gargeya S."/>
            <person name="Fitzgerald M."/>
            <person name="Haas B."/>
            <person name="Abouelleil A."/>
            <person name="Alvarado L."/>
            <person name="Arachchi H.M."/>
            <person name="Berlin A."/>
            <person name="Chapman S.B."/>
            <person name="Gearin G."/>
            <person name="Goldberg J."/>
            <person name="Griggs A."/>
            <person name="Gujja S."/>
            <person name="Hansen M."/>
            <person name="Heiman D."/>
            <person name="Howarth C."/>
            <person name="Larimer J."/>
            <person name="Lui A."/>
            <person name="MacDonald P.J.P."/>
            <person name="McCowen C."/>
            <person name="Montmayeur A."/>
            <person name="Murphy C."/>
            <person name="Neiman D."/>
            <person name="Pearson M."/>
            <person name="Priest M."/>
            <person name="Roberts A."/>
            <person name="Saif S."/>
            <person name="Shea T."/>
            <person name="Sisk P."/>
            <person name="Stolte C."/>
            <person name="Sykes S."/>
            <person name="Wortman J."/>
            <person name="Nusbaum C."/>
            <person name="Birren B."/>
        </authorList>
    </citation>
    <scope>NUCLEOTIDE SEQUENCE [LARGE SCALE GENOMIC DNA]</scope>
    <source>
        <strain evidence="1 2">CL07T12C05</strain>
    </source>
</reference>